<reference evidence="1 2" key="1">
    <citation type="submission" date="2016-07" db="EMBL/GenBank/DDBJ databases">
        <title>Pervasive Adenine N6-methylation of Active Genes in Fungi.</title>
        <authorList>
            <consortium name="DOE Joint Genome Institute"/>
            <person name="Mondo S.J."/>
            <person name="Dannebaum R.O."/>
            <person name="Kuo R.C."/>
            <person name="Labutti K."/>
            <person name="Haridas S."/>
            <person name="Kuo A."/>
            <person name="Salamov A."/>
            <person name="Ahrendt S.R."/>
            <person name="Lipzen A."/>
            <person name="Sullivan W."/>
            <person name="Andreopoulos W.B."/>
            <person name="Clum A."/>
            <person name="Lindquist E."/>
            <person name="Daum C."/>
            <person name="Ramamoorthy G.K."/>
            <person name="Gryganskyi A."/>
            <person name="Culley D."/>
            <person name="Magnuson J.K."/>
            <person name="James T.Y."/>
            <person name="O'Malley M.A."/>
            <person name="Stajich J.E."/>
            <person name="Spatafora J.W."/>
            <person name="Visel A."/>
            <person name="Grigoriev I.V."/>
        </authorList>
    </citation>
    <scope>NUCLEOTIDE SEQUENCE [LARGE SCALE GENOMIC DNA]</scope>
    <source>
        <strain evidence="1 2">JEL800</strain>
    </source>
</reference>
<keyword evidence="2" id="KW-1185">Reference proteome</keyword>
<gene>
    <name evidence="1" type="ORF">BCR33DRAFT_156962</name>
</gene>
<accession>A0A1Y2CGE2</accession>
<dbReference type="EMBL" id="MCGO01000018">
    <property type="protein sequence ID" value="ORY45977.1"/>
    <property type="molecule type" value="Genomic_DNA"/>
</dbReference>
<organism evidence="1 2">
    <name type="scientific">Rhizoclosmatium globosum</name>
    <dbReference type="NCBI Taxonomy" id="329046"/>
    <lineage>
        <taxon>Eukaryota</taxon>
        <taxon>Fungi</taxon>
        <taxon>Fungi incertae sedis</taxon>
        <taxon>Chytridiomycota</taxon>
        <taxon>Chytridiomycota incertae sedis</taxon>
        <taxon>Chytridiomycetes</taxon>
        <taxon>Chytridiales</taxon>
        <taxon>Chytriomycetaceae</taxon>
        <taxon>Rhizoclosmatium</taxon>
    </lineage>
</organism>
<evidence type="ECO:0000313" key="2">
    <source>
        <dbReference type="Proteomes" id="UP000193642"/>
    </source>
</evidence>
<sequence length="68" mass="7533">MVTLQLLFQKALFRGYGCLTACRKQCPCSQDSSAGDIRAWLPVTENSISKLISESAKLKHQRCFIAGL</sequence>
<evidence type="ECO:0000313" key="1">
    <source>
        <dbReference type="EMBL" id="ORY45977.1"/>
    </source>
</evidence>
<dbReference type="Proteomes" id="UP000193642">
    <property type="component" value="Unassembled WGS sequence"/>
</dbReference>
<comment type="caution">
    <text evidence="1">The sequence shown here is derived from an EMBL/GenBank/DDBJ whole genome shotgun (WGS) entry which is preliminary data.</text>
</comment>
<dbReference type="AlphaFoldDB" id="A0A1Y2CGE2"/>
<name>A0A1Y2CGE2_9FUNG</name>
<protein>
    <submittedName>
        <fullName evidence="1">Uncharacterized protein</fullName>
    </submittedName>
</protein>
<proteinExistence type="predicted"/>